<feature type="transmembrane region" description="Helical" evidence="1">
    <location>
        <begin position="208"/>
        <end position="230"/>
    </location>
</feature>
<keyword evidence="1" id="KW-0472">Membrane</keyword>
<organism evidence="2 3">
    <name type="scientific">Hymenobacter crusticola</name>
    <dbReference type="NCBI Taxonomy" id="1770526"/>
    <lineage>
        <taxon>Bacteria</taxon>
        <taxon>Pseudomonadati</taxon>
        <taxon>Bacteroidota</taxon>
        <taxon>Cytophagia</taxon>
        <taxon>Cytophagales</taxon>
        <taxon>Hymenobacteraceae</taxon>
        <taxon>Hymenobacter</taxon>
    </lineage>
</organism>
<accession>A0A243WJN0</accession>
<keyword evidence="3" id="KW-1185">Reference proteome</keyword>
<dbReference type="AlphaFoldDB" id="A0A243WJN0"/>
<evidence type="ECO:0008006" key="4">
    <source>
        <dbReference type="Google" id="ProtNLM"/>
    </source>
</evidence>
<feature type="transmembrane region" description="Helical" evidence="1">
    <location>
        <begin position="250"/>
        <end position="272"/>
    </location>
</feature>
<feature type="transmembrane region" description="Helical" evidence="1">
    <location>
        <begin position="88"/>
        <end position="117"/>
    </location>
</feature>
<keyword evidence="1" id="KW-1133">Transmembrane helix</keyword>
<dbReference type="Pfam" id="PF09852">
    <property type="entry name" value="DUF2079"/>
    <property type="match status" value="1"/>
</dbReference>
<feature type="transmembrane region" description="Helical" evidence="1">
    <location>
        <begin position="129"/>
        <end position="149"/>
    </location>
</feature>
<dbReference type="OrthoDB" id="866547at2"/>
<proteinExistence type="predicted"/>
<feature type="transmembrane region" description="Helical" evidence="1">
    <location>
        <begin position="169"/>
        <end position="196"/>
    </location>
</feature>
<feature type="transmembrane region" description="Helical" evidence="1">
    <location>
        <begin position="324"/>
        <end position="349"/>
    </location>
</feature>
<reference evidence="2 3" key="1">
    <citation type="submission" date="2017-01" db="EMBL/GenBank/DDBJ databases">
        <title>A new Hymenobacter.</title>
        <authorList>
            <person name="Liang Y."/>
            <person name="Feng F."/>
        </authorList>
    </citation>
    <scope>NUCLEOTIDE SEQUENCE [LARGE SCALE GENOMIC DNA]</scope>
    <source>
        <strain evidence="2">MIMBbqt21</strain>
    </source>
</reference>
<evidence type="ECO:0000313" key="2">
    <source>
        <dbReference type="EMBL" id="OUJ76103.1"/>
    </source>
</evidence>
<sequence length="519" mass="57625">MSLLLPGTSTARRWRTILLLLFALAYGSISLVNHYNFRTAALDLGLIAQAVADFAHLHWPRTTLLLDAPPTSFLGQHFSLTPILAVPLYYVVGGAWALLLVQIAALLLGALGVWHYAYAQGASPGEANWALVLFASQWGIFSALSFDYHDNVVGTMALPWLALWVKQRRVVPALLAALVMLVSKENMALWLVFILMGLAWQHGRSYKVAGWLGVGALCALGYFLAITHYVMPALDATHRSFTQVVRYAHLGPTLGAAVSNVLLHPPLLWAALFHNTLPEPAYDYIKAELWFALLISGGWALVWRPWYALMLVPILGQKLLSNEYGFWGINMQYSIEFAPVLALAVVDALRPRQPARAVQAPRPGRKNLQRQAQMAALMGAIVFSLVTFCDRYSKWYNLLNNNPLVSAHYQSPYPDRAGLSVALSQVEAGLPLSATSCLVPHLLDRHDTFLFPVLRTARLVALLREPTEQAAWPLSPDQARQALQQLQKDPNYRTLYEDPQLVVLARNFTPADSTAIWKP</sequence>
<dbReference type="EMBL" id="MTSE01000001">
    <property type="protein sequence ID" value="OUJ76103.1"/>
    <property type="molecule type" value="Genomic_DNA"/>
</dbReference>
<keyword evidence="1" id="KW-0812">Transmembrane</keyword>
<dbReference type="InterPro" id="IPR018650">
    <property type="entry name" value="STSV1_Orf64"/>
</dbReference>
<gene>
    <name evidence="2" type="ORF">BXP70_02165</name>
</gene>
<dbReference type="RefSeq" id="WP_086592353.1">
    <property type="nucleotide sequence ID" value="NZ_MTSE01000001.1"/>
</dbReference>
<evidence type="ECO:0000313" key="3">
    <source>
        <dbReference type="Proteomes" id="UP000194873"/>
    </source>
</evidence>
<name>A0A243WJN0_9BACT</name>
<evidence type="ECO:0000256" key="1">
    <source>
        <dbReference type="SAM" id="Phobius"/>
    </source>
</evidence>
<feature type="transmembrane region" description="Helical" evidence="1">
    <location>
        <begin position="284"/>
        <end position="304"/>
    </location>
</feature>
<protein>
    <recommendedName>
        <fullName evidence="4">DUF2079 domain-containing protein</fullName>
    </recommendedName>
</protein>
<dbReference type="Proteomes" id="UP000194873">
    <property type="component" value="Unassembled WGS sequence"/>
</dbReference>
<comment type="caution">
    <text evidence="2">The sequence shown here is derived from an EMBL/GenBank/DDBJ whole genome shotgun (WGS) entry which is preliminary data.</text>
</comment>